<reference evidence="1 2" key="1">
    <citation type="submission" date="2021-06" db="EMBL/GenBank/DDBJ databases">
        <authorList>
            <person name="Kallberg Y."/>
            <person name="Tangrot J."/>
            <person name="Rosling A."/>
        </authorList>
    </citation>
    <scope>NUCLEOTIDE SEQUENCE [LARGE SCALE GENOMIC DNA]</scope>
    <source>
        <strain evidence="1 2">120-4 pot B 10/14</strain>
    </source>
</reference>
<protein>
    <submittedName>
        <fullName evidence="1">6858_t:CDS:1</fullName>
    </submittedName>
</protein>
<evidence type="ECO:0000313" key="2">
    <source>
        <dbReference type="Proteomes" id="UP000789901"/>
    </source>
</evidence>
<evidence type="ECO:0000313" key="1">
    <source>
        <dbReference type="EMBL" id="CAG8815007.1"/>
    </source>
</evidence>
<organism evidence="1 2">
    <name type="scientific">Gigaspora margarita</name>
    <dbReference type="NCBI Taxonomy" id="4874"/>
    <lineage>
        <taxon>Eukaryota</taxon>
        <taxon>Fungi</taxon>
        <taxon>Fungi incertae sedis</taxon>
        <taxon>Mucoromycota</taxon>
        <taxon>Glomeromycotina</taxon>
        <taxon>Glomeromycetes</taxon>
        <taxon>Diversisporales</taxon>
        <taxon>Gigasporaceae</taxon>
        <taxon>Gigaspora</taxon>
    </lineage>
</organism>
<gene>
    <name evidence="1" type="ORF">GMARGA_LOCUS26180</name>
</gene>
<proteinExistence type="predicted"/>
<feature type="non-terminal residue" evidence="1">
    <location>
        <position position="91"/>
    </location>
</feature>
<dbReference type="Proteomes" id="UP000789901">
    <property type="component" value="Unassembled WGS sequence"/>
</dbReference>
<keyword evidence="2" id="KW-1185">Reference proteome</keyword>
<accession>A0ABN7W5N7</accession>
<sequence>MSNISGINPKRLTKEQLLFELTNRNIKANEIAKRGELIKELEIALANIIKQKGDIDKSKRFTAASMLECLKSKVEDRELKENEILKLQTIQ</sequence>
<dbReference type="EMBL" id="CAJVQB010030063">
    <property type="protein sequence ID" value="CAG8815007.1"/>
    <property type="molecule type" value="Genomic_DNA"/>
</dbReference>
<comment type="caution">
    <text evidence="1">The sequence shown here is derived from an EMBL/GenBank/DDBJ whole genome shotgun (WGS) entry which is preliminary data.</text>
</comment>
<name>A0ABN7W5N7_GIGMA</name>